<dbReference type="AlphaFoldDB" id="A0AAN6ZRP8"/>
<comment type="caution">
    <text evidence="1">The sequence shown here is derived from an EMBL/GenBank/DDBJ whole genome shotgun (WGS) entry which is preliminary data.</text>
</comment>
<dbReference type="SUPFAM" id="SSF56112">
    <property type="entry name" value="Protein kinase-like (PK-like)"/>
    <property type="match status" value="1"/>
</dbReference>
<proteinExistence type="predicted"/>
<evidence type="ECO:0008006" key="3">
    <source>
        <dbReference type="Google" id="ProtNLM"/>
    </source>
</evidence>
<organism evidence="1 2">
    <name type="scientific">Chaetomidium leptoderma</name>
    <dbReference type="NCBI Taxonomy" id="669021"/>
    <lineage>
        <taxon>Eukaryota</taxon>
        <taxon>Fungi</taxon>
        <taxon>Dikarya</taxon>
        <taxon>Ascomycota</taxon>
        <taxon>Pezizomycotina</taxon>
        <taxon>Sordariomycetes</taxon>
        <taxon>Sordariomycetidae</taxon>
        <taxon>Sordariales</taxon>
        <taxon>Chaetomiaceae</taxon>
        <taxon>Chaetomidium</taxon>
    </lineage>
</organism>
<gene>
    <name evidence="1" type="ORF">C8A00DRAFT_38041</name>
</gene>
<evidence type="ECO:0000313" key="1">
    <source>
        <dbReference type="EMBL" id="KAK4149360.1"/>
    </source>
</evidence>
<name>A0AAN6ZRP8_9PEZI</name>
<dbReference type="Proteomes" id="UP001302745">
    <property type="component" value="Unassembled WGS sequence"/>
</dbReference>
<dbReference type="EMBL" id="MU857168">
    <property type="protein sequence ID" value="KAK4149360.1"/>
    <property type="molecule type" value="Genomic_DNA"/>
</dbReference>
<dbReference type="InterPro" id="IPR011009">
    <property type="entry name" value="Kinase-like_dom_sf"/>
</dbReference>
<evidence type="ECO:0000313" key="2">
    <source>
        <dbReference type="Proteomes" id="UP001302745"/>
    </source>
</evidence>
<sequence length="227" mass="25642">MAPFDDTAVYGHLFSDSADNCPFMERSSAPESLKKHYKISHDFVILKNGRPVDLKTNKDVGGRLRCPVPRNGHNYAVEEADRDELCTRANTMLEQAHDPSNDIGLLERGYPLAVPQLLSAAVTPGGGRVSYWELCNGSTLFSFFRRCIDTGSVLPMGLALHILRQTLETLDFMYTGLESPIYHRDLRASSSYTRVLGQEREIKKLKMWVREEGVEEEEDDEEEEEGV</sequence>
<protein>
    <recommendedName>
        <fullName evidence="3">Protein kinase domain-containing protein</fullName>
    </recommendedName>
</protein>
<accession>A0AAN6ZRP8</accession>
<keyword evidence="2" id="KW-1185">Reference proteome</keyword>
<reference evidence="1" key="1">
    <citation type="journal article" date="2023" name="Mol. Phylogenet. Evol.">
        <title>Genome-scale phylogeny and comparative genomics of the fungal order Sordariales.</title>
        <authorList>
            <person name="Hensen N."/>
            <person name="Bonometti L."/>
            <person name="Westerberg I."/>
            <person name="Brannstrom I.O."/>
            <person name="Guillou S."/>
            <person name="Cros-Aarteil S."/>
            <person name="Calhoun S."/>
            <person name="Haridas S."/>
            <person name="Kuo A."/>
            <person name="Mondo S."/>
            <person name="Pangilinan J."/>
            <person name="Riley R."/>
            <person name="LaButti K."/>
            <person name="Andreopoulos B."/>
            <person name="Lipzen A."/>
            <person name="Chen C."/>
            <person name="Yan M."/>
            <person name="Daum C."/>
            <person name="Ng V."/>
            <person name="Clum A."/>
            <person name="Steindorff A."/>
            <person name="Ohm R.A."/>
            <person name="Martin F."/>
            <person name="Silar P."/>
            <person name="Natvig D.O."/>
            <person name="Lalanne C."/>
            <person name="Gautier V."/>
            <person name="Ament-Velasquez S.L."/>
            <person name="Kruys A."/>
            <person name="Hutchinson M.I."/>
            <person name="Powell A.J."/>
            <person name="Barry K."/>
            <person name="Miller A.N."/>
            <person name="Grigoriev I.V."/>
            <person name="Debuchy R."/>
            <person name="Gladieux P."/>
            <person name="Hiltunen Thoren M."/>
            <person name="Johannesson H."/>
        </authorList>
    </citation>
    <scope>NUCLEOTIDE SEQUENCE</scope>
    <source>
        <strain evidence="1">CBS 538.74</strain>
    </source>
</reference>
<reference evidence="1" key="2">
    <citation type="submission" date="2023-05" db="EMBL/GenBank/DDBJ databases">
        <authorList>
            <consortium name="Lawrence Berkeley National Laboratory"/>
            <person name="Steindorff A."/>
            <person name="Hensen N."/>
            <person name="Bonometti L."/>
            <person name="Westerberg I."/>
            <person name="Brannstrom I.O."/>
            <person name="Guillou S."/>
            <person name="Cros-Aarteil S."/>
            <person name="Calhoun S."/>
            <person name="Haridas S."/>
            <person name="Kuo A."/>
            <person name="Mondo S."/>
            <person name="Pangilinan J."/>
            <person name="Riley R."/>
            <person name="Labutti K."/>
            <person name="Andreopoulos B."/>
            <person name="Lipzen A."/>
            <person name="Chen C."/>
            <person name="Yanf M."/>
            <person name="Daum C."/>
            <person name="Ng V."/>
            <person name="Clum A."/>
            <person name="Ohm R."/>
            <person name="Martin F."/>
            <person name="Silar P."/>
            <person name="Natvig D."/>
            <person name="Lalanne C."/>
            <person name="Gautier V."/>
            <person name="Ament-Velasquez S.L."/>
            <person name="Kruys A."/>
            <person name="Hutchinson M.I."/>
            <person name="Powell A.J."/>
            <person name="Barry K."/>
            <person name="Miller A.N."/>
            <person name="Grigoriev I.V."/>
            <person name="Debuchy R."/>
            <person name="Gladieux P."/>
            <person name="Thoren M.H."/>
            <person name="Johannesson H."/>
        </authorList>
    </citation>
    <scope>NUCLEOTIDE SEQUENCE</scope>
    <source>
        <strain evidence="1">CBS 538.74</strain>
    </source>
</reference>